<protein>
    <submittedName>
        <fullName evidence="1">Uncharacterized protein</fullName>
    </submittedName>
</protein>
<dbReference type="EMBL" id="JMTM01000046">
    <property type="protein sequence ID" value="OAZ03968.1"/>
    <property type="molecule type" value="Genomic_DNA"/>
</dbReference>
<keyword evidence="2" id="KW-1185">Reference proteome</keyword>
<name>A0A199XQE2_9FLAO</name>
<evidence type="ECO:0000313" key="1">
    <source>
        <dbReference type="EMBL" id="OAZ03968.1"/>
    </source>
</evidence>
<gene>
    <name evidence="1" type="ORF">FLB_16580</name>
</gene>
<sequence length="40" mass="4791">MYNKRDVESLNIPPMVTIINYKSETYIDKIIIFLNEKTKN</sequence>
<dbReference type="Proteomes" id="UP000093807">
    <property type="component" value="Unassembled WGS sequence"/>
</dbReference>
<proteinExistence type="predicted"/>
<reference evidence="1 2" key="1">
    <citation type="submission" date="2016-06" db="EMBL/GenBank/DDBJ databases">
        <title>Draft genome sequence of Flavobacterium succinicans strain DD5b.</title>
        <authorList>
            <person name="Poehlein A."/>
            <person name="Daniel R."/>
            <person name="Simeonova D.D."/>
        </authorList>
    </citation>
    <scope>NUCLEOTIDE SEQUENCE [LARGE SCALE GENOMIC DNA]</scope>
    <source>
        <strain evidence="1 2">DD5b</strain>
    </source>
</reference>
<evidence type="ECO:0000313" key="2">
    <source>
        <dbReference type="Proteomes" id="UP000093807"/>
    </source>
</evidence>
<accession>A0A199XQE2</accession>
<organism evidence="1 2">
    <name type="scientific">Flavobacterium succinicans</name>
    <dbReference type="NCBI Taxonomy" id="29536"/>
    <lineage>
        <taxon>Bacteria</taxon>
        <taxon>Pseudomonadati</taxon>
        <taxon>Bacteroidota</taxon>
        <taxon>Flavobacteriia</taxon>
        <taxon>Flavobacteriales</taxon>
        <taxon>Flavobacteriaceae</taxon>
        <taxon>Flavobacterium</taxon>
    </lineage>
</organism>
<dbReference type="AlphaFoldDB" id="A0A199XQE2"/>
<comment type="caution">
    <text evidence="1">The sequence shown here is derived from an EMBL/GenBank/DDBJ whole genome shotgun (WGS) entry which is preliminary data.</text>
</comment>